<sequence length="126" mass="14560">MNDTANNDRIAAEVAKWLKTIVGEYKLAGNYRKHSERTGVWRIQAAGGMRFLKIHKEKRKWHPEVYAYQNWTSAYEPYVPQLIAVYESPEAQGVLLSEVEGQLLRQADLPEKQVLRVYETAGRLAR</sequence>
<evidence type="ECO:0008006" key="2">
    <source>
        <dbReference type="Google" id="ProtNLM"/>
    </source>
</evidence>
<dbReference type="AlphaFoldDB" id="A0A0F8Z0K3"/>
<name>A0A0F8Z0K3_9ZZZZ</name>
<feature type="non-terminal residue" evidence="1">
    <location>
        <position position="126"/>
    </location>
</feature>
<proteinExistence type="predicted"/>
<organism evidence="1">
    <name type="scientific">marine sediment metagenome</name>
    <dbReference type="NCBI Taxonomy" id="412755"/>
    <lineage>
        <taxon>unclassified sequences</taxon>
        <taxon>metagenomes</taxon>
        <taxon>ecological metagenomes</taxon>
    </lineage>
</organism>
<dbReference type="EMBL" id="LAZR01063241">
    <property type="protein sequence ID" value="KKK59884.1"/>
    <property type="molecule type" value="Genomic_DNA"/>
</dbReference>
<gene>
    <name evidence="1" type="ORF">LCGC14_3029890</name>
</gene>
<protein>
    <recommendedName>
        <fullName evidence="2">Aminoglycoside phosphotransferase domain-containing protein</fullName>
    </recommendedName>
</protein>
<evidence type="ECO:0000313" key="1">
    <source>
        <dbReference type="EMBL" id="KKK59884.1"/>
    </source>
</evidence>
<comment type="caution">
    <text evidence="1">The sequence shown here is derived from an EMBL/GenBank/DDBJ whole genome shotgun (WGS) entry which is preliminary data.</text>
</comment>
<reference evidence="1" key="1">
    <citation type="journal article" date="2015" name="Nature">
        <title>Complex archaea that bridge the gap between prokaryotes and eukaryotes.</title>
        <authorList>
            <person name="Spang A."/>
            <person name="Saw J.H."/>
            <person name="Jorgensen S.L."/>
            <person name="Zaremba-Niedzwiedzka K."/>
            <person name="Martijn J."/>
            <person name="Lind A.E."/>
            <person name="van Eijk R."/>
            <person name="Schleper C."/>
            <person name="Guy L."/>
            <person name="Ettema T.J."/>
        </authorList>
    </citation>
    <scope>NUCLEOTIDE SEQUENCE</scope>
</reference>
<accession>A0A0F8Z0K3</accession>